<dbReference type="Pfam" id="PF13365">
    <property type="entry name" value="Trypsin_2"/>
    <property type="match status" value="1"/>
</dbReference>
<dbReference type="PANTHER" id="PTHR43343:SF3">
    <property type="entry name" value="PROTEASE DO-LIKE 8, CHLOROPLASTIC"/>
    <property type="match status" value="1"/>
</dbReference>
<feature type="domain" description="PDZ" evidence="5">
    <location>
        <begin position="346"/>
        <end position="408"/>
    </location>
</feature>
<dbReference type="GO" id="GO:0006508">
    <property type="term" value="P:proteolysis"/>
    <property type="evidence" value="ECO:0007669"/>
    <property type="project" value="UniProtKB-KW"/>
</dbReference>
<feature type="region of interest" description="Disordered" evidence="3">
    <location>
        <begin position="1"/>
        <end position="42"/>
    </location>
</feature>
<protein>
    <submittedName>
        <fullName evidence="6">S1-C subfamily serine protease</fullName>
    </submittedName>
</protein>
<dbReference type="PROSITE" id="PS50106">
    <property type="entry name" value="PDZ"/>
    <property type="match status" value="1"/>
</dbReference>
<keyword evidence="1 6" id="KW-0645">Protease</keyword>
<dbReference type="AlphaFoldDB" id="A0A7W9MW25"/>
<keyword evidence="4" id="KW-1133">Transmembrane helix</keyword>
<dbReference type="Pfam" id="PF13180">
    <property type="entry name" value="PDZ_2"/>
    <property type="match status" value="1"/>
</dbReference>
<dbReference type="EMBL" id="JACHMY010000001">
    <property type="protein sequence ID" value="MBB5837810.1"/>
    <property type="molecule type" value="Genomic_DNA"/>
</dbReference>
<gene>
    <name evidence="6" type="ORF">HDA39_004544</name>
</gene>
<dbReference type="PROSITE" id="PS00135">
    <property type="entry name" value="TRYPSIN_SER"/>
    <property type="match status" value="1"/>
</dbReference>
<dbReference type="SMART" id="SM00228">
    <property type="entry name" value="PDZ"/>
    <property type="match status" value="1"/>
</dbReference>
<dbReference type="PANTHER" id="PTHR43343">
    <property type="entry name" value="PEPTIDASE S12"/>
    <property type="match status" value="1"/>
</dbReference>
<organism evidence="6 7">
    <name type="scientific">Kribbella italica</name>
    <dbReference type="NCBI Taxonomy" id="1540520"/>
    <lineage>
        <taxon>Bacteria</taxon>
        <taxon>Bacillati</taxon>
        <taxon>Actinomycetota</taxon>
        <taxon>Actinomycetes</taxon>
        <taxon>Propionibacteriales</taxon>
        <taxon>Kribbellaceae</taxon>
        <taxon>Kribbella</taxon>
    </lineage>
</organism>
<dbReference type="InterPro" id="IPR009003">
    <property type="entry name" value="Peptidase_S1_PA"/>
</dbReference>
<dbReference type="SUPFAM" id="SSF50156">
    <property type="entry name" value="PDZ domain-like"/>
    <property type="match status" value="1"/>
</dbReference>
<reference evidence="6 7" key="1">
    <citation type="submission" date="2020-08" db="EMBL/GenBank/DDBJ databases">
        <title>Sequencing the genomes of 1000 actinobacteria strains.</title>
        <authorList>
            <person name="Klenk H.-P."/>
        </authorList>
    </citation>
    <scope>NUCLEOTIDE SEQUENCE [LARGE SCALE GENOMIC DNA]</scope>
    <source>
        <strain evidence="6 7">DSM 28967</strain>
    </source>
</reference>
<comment type="caution">
    <text evidence="6">The sequence shown here is derived from an EMBL/GenBank/DDBJ whole genome shotgun (WGS) entry which is preliminary data.</text>
</comment>
<dbReference type="InterPro" id="IPR036034">
    <property type="entry name" value="PDZ_sf"/>
</dbReference>
<sequence length="449" mass="44966">MDQQGQQNQQQPGYPPHGYVSYGYPQPGPWQPPYQPQPPKRRRRVPALIGAFGLAAALVAGSVAWGIDQHATNSSQLAQVLSPSDVAAKVSPGLVNINTVLGYEGGRAAGTGIVLTPDGEVLTNHHVIEGATQISVVNVGNGKTYQASVVGYDDNHDIAVLKLKDASGLETAKIGDSSTVKVGDDVVGIGNAGGKGGTPSYAPGEVTALNQAITATDESGQDPENLTGLIATDANIQAGDSGGPLANSAGEVIGVDTAGSGGNQQSPGQTAFDPGNPAFGNGNGFGDGGFGDGQQGDGQQGQEQPGQGQEQPGQGQGDGPGDQGNGAGQTQGFAIPINQAMAIADQIEAGQSSADVHIGDSPMLGVTVLTNGAQGAVVNDVVADGKASEAGLSAGDVITALGGTTVDSPEALATVLNQHQPGDKVSVTWTDQTGQKHTADIELTTGPVR</sequence>
<dbReference type="Gene3D" id="2.30.42.10">
    <property type="match status" value="1"/>
</dbReference>
<dbReference type="GO" id="GO:0004252">
    <property type="term" value="F:serine-type endopeptidase activity"/>
    <property type="evidence" value="ECO:0007669"/>
    <property type="project" value="InterPro"/>
</dbReference>
<feature type="compositionally biased region" description="Pro residues" evidence="3">
    <location>
        <begin position="26"/>
        <end position="38"/>
    </location>
</feature>
<dbReference type="PRINTS" id="PR00834">
    <property type="entry name" value="PROTEASES2C"/>
</dbReference>
<evidence type="ECO:0000259" key="5">
    <source>
        <dbReference type="PROSITE" id="PS50106"/>
    </source>
</evidence>
<feature type="compositionally biased region" description="Gly residues" evidence="3">
    <location>
        <begin position="314"/>
        <end position="329"/>
    </location>
</feature>
<feature type="compositionally biased region" description="Gly residues" evidence="3">
    <location>
        <begin position="281"/>
        <end position="299"/>
    </location>
</feature>
<dbReference type="RefSeq" id="WP_184798112.1">
    <property type="nucleotide sequence ID" value="NZ_JACHMY010000001.1"/>
</dbReference>
<keyword evidence="7" id="KW-1185">Reference proteome</keyword>
<feature type="compositionally biased region" description="Low complexity" evidence="3">
    <location>
        <begin position="300"/>
        <end position="313"/>
    </location>
</feature>
<keyword evidence="4" id="KW-0812">Transmembrane</keyword>
<dbReference type="InterPro" id="IPR051201">
    <property type="entry name" value="Chloro_Bact_Ser_Proteases"/>
</dbReference>
<evidence type="ECO:0000313" key="6">
    <source>
        <dbReference type="EMBL" id="MBB5837810.1"/>
    </source>
</evidence>
<dbReference type="InterPro" id="IPR033116">
    <property type="entry name" value="TRYPSIN_SER"/>
</dbReference>
<accession>A0A7W9MW25</accession>
<dbReference type="Gene3D" id="2.40.10.120">
    <property type="match status" value="1"/>
</dbReference>
<feature type="region of interest" description="Disordered" evidence="3">
    <location>
        <begin position="241"/>
        <end position="331"/>
    </location>
</feature>
<dbReference type="InterPro" id="IPR001940">
    <property type="entry name" value="Peptidase_S1C"/>
</dbReference>
<proteinExistence type="predicted"/>
<evidence type="ECO:0000256" key="2">
    <source>
        <dbReference type="ARBA" id="ARBA00022801"/>
    </source>
</evidence>
<dbReference type="InterPro" id="IPR001478">
    <property type="entry name" value="PDZ"/>
</dbReference>
<dbReference type="SUPFAM" id="SSF50494">
    <property type="entry name" value="Trypsin-like serine proteases"/>
    <property type="match status" value="1"/>
</dbReference>
<evidence type="ECO:0000256" key="4">
    <source>
        <dbReference type="SAM" id="Phobius"/>
    </source>
</evidence>
<keyword evidence="2" id="KW-0378">Hydrolase</keyword>
<feature type="transmembrane region" description="Helical" evidence="4">
    <location>
        <begin position="45"/>
        <end position="67"/>
    </location>
</feature>
<evidence type="ECO:0000256" key="3">
    <source>
        <dbReference type="SAM" id="MobiDB-lite"/>
    </source>
</evidence>
<name>A0A7W9MW25_9ACTN</name>
<feature type="compositionally biased region" description="Low complexity" evidence="3">
    <location>
        <begin position="1"/>
        <end position="18"/>
    </location>
</feature>
<evidence type="ECO:0000313" key="7">
    <source>
        <dbReference type="Proteomes" id="UP000549971"/>
    </source>
</evidence>
<dbReference type="Proteomes" id="UP000549971">
    <property type="component" value="Unassembled WGS sequence"/>
</dbReference>
<evidence type="ECO:0000256" key="1">
    <source>
        <dbReference type="ARBA" id="ARBA00022670"/>
    </source>
</evidence>
<keyword evidence="4" id="KW-0472">Membrane</keyword>